<feature type="compositionally biased region" description="Low complexity" evidence="2">
    <location>
        <begin position="445"/>
        <end position="454"/>
    </location>
</feature>
<proteinExistence type="predicted"/>
<feature type="compositionally biased region" description="Polar residues" evidence="2">
    <location>
        <begin position="807"/>
        <end position="816"/>
    </location>
</feature>
<protein>
    <submittedName>
        <fullName evidence="3">Uncharacterized protein</fullName>
    </submittedName>
</protein>
<feature type="compositionally biased region" description="Polar residues" evidence="2">
    <location>
        <begin position="642"/>
        <end position="653"/>
    </location>
</feature>
<feature type="compositionally biased region" description="Polar residues" evidence="2">
    <location>
        <begin position="271"/>
        <end position="284"/>
    </location>
</feature>
<organism evidence="3 4">
    <name type="scientific">Collybiopsis confluens</name>
    <dbReference type="NCBI Taxonomy" id="2823264"/>
    <lineage>
        <taxon>Eukaryota</taxon>
        <taxon>Fungi</taxon>
        <taxon>Dikarya</taxon>
        <taxon>Basidiomycota</taxon>
        <taxon>Agaricomycotina</taxon>
        <taxon>Agaricomycetes</taxon>
        <taxon>Agaricomycetidae</taxon>
        <taxon>Agaricales</taxon>
        <taxon>Marasmiineae</taxon>
        <taxon>Omphalotaceae</taxon>
        <taxon>Collybiopsis</taxon>
    </lineage>
</organism>
<sequence>MATSAAPPLAERADIHKACRSFETLLGVFNDYCEAAGAVVALQKKMAKALRETAGMRATSDIASDALNASAAIFEILSDIDSKFAKLSDKEYDGVSTDVKKWFKKLAKEEKAHDERISAANVKIKQAGQLYEKKSKKSPREASEEHARYINLISALGPEISQEKYNHALLVTQRHSTTTYSIAASVSRVADAEWLRSCENVRRFSPSIGKLNELRAFCEGGWTGPIPQDLTDVEIDAPPSPVDQDGFTPRRPDFDDDHDLRNISPGIGKSENPTPINSPSTTDLAANQNDALSKQSAPSPVITSAQVQYQNRLTQVTQSSVPPSSFDSPRPFADSDNAGSVRSLSQFPAPPTHFPLPPPMNHRPSAASVNLSSPSYTRQLLGSEEATSNNGNPPSSPPSKADITDKPKVNDADKQPLLPNEGAKDERSPTTEATRNQPFHSPTVSSSAHSSAKSFNRGDYISEEPEEFHAQDSIKWSGTDSPDIARAPSNGNLVSAMRNRYVHNARSTSPPPKDMPRLPLSVNDLATRYRNPETPPSPSARSRPMSPNGSRPLPSLNAVHPDASRDSQIFPSSSVNRIAVSDPLLEQERRRRQQQQRLNELTELELKSKELRLKEQEIELRSQELEKEKELLMSRNEAIFTRESNGLDSTTRTPLRPRERHLSFQQPGKPPLQRPDNNSSSYVGRPLSHYSASTTHLVPPLSTSTYDRRSEDGSDSVRRDGSQTSAASTSNHAPYCGCESCSASKYQLSSPVSTSPAKSDKEKTKGWMRRLSMPIVAGNAFLDSKKNKESGGYGVGKGIASLDSKKNSGASGMRTNATEDGRFGAVSGRRSYDGYGKNNQSMTNLGMNARR</sequence>
<accession>A0A8H5HYA4</accession>
<keyword evidence="4" id="KW-1185">Reference proteome</keyword>
<keyword evidence="1" id="KW-0175">Coiled coil</keyword>
<dbReference type="AlphaFoldDB" id="A0A8H5HYA4"/>
<feature type="compositionally biased region" description="Polar residues" evidence="2">
    <location>
        <begin position="315"/>
        <end position="327"/>
    </location>
</feature>
<feature type="coiled-coil region" evidence="1">
    <location>
        <begin position="584"/>
        <end position="635"/>
    </location>
</feature>
<feature type="compositionally biased region" description="Pro residues" evidence="2">
    <location>
        <begin position="348"/>
        <end position="361"/>
    </location>
</feature>
<feature type="compositionally biased region" description="Polar residues" evidence="2">
    <location>
        <begin position="690"/>
        <end position="705"/>
    </location>
</feature>
<feature type="compositionally biased region" description="Basic and acidic residues" evidence="2">
    <location>
        <begin position="706"/>
        <end position="721"/>
    </location>
</feature>
<feature type="region of interest" description="Disordered" evidence="2">
    <location>
        <begin position="228"/>
        <end position="284"/>
    </location>
</feature>
<feature type="compositionally biased region" description="Polar residues" evidence="2">
    <location>
        <begin position="837"/>
        <end position="851"/>
    </location>
</feature>
<dbReference type="EMBL" id="JAACJN010000009">
    <property type="protein sequence ID" value="KAF5391668.1"/>
    <property type="molecule type" value="Genomic_DNA"/>
</dbReference>
<comment type="caution">
    <text evidence="3">The sequence shown here is derived from an EMBL/GenBank/DDBJ whole genome shotgun (WGS) entry which is preliminary data.</text>
</comment>
<feature type="compositionally biased region" description="Polar residues" evidence="2">
    <location>
        <begin position="722"/>
        <end position="732"/>
    </location>
</feature>
<feature type="region of interest" description="Disordered" evidence="2">
    <location>
        <begin position="642"/>
        <end position="732"/>
    </location>
</feature>
<name>A0A8H5HYA4_9AGAR</name>
<feature type="compositionally biased region" description="Polar residues" evidence="2">
    <location>
        <begin position="566"/>
        <end position="575"/>
    </location>
</feature>
<feature type="region of interest" description="Disordered" evidence="2">
    <location>
        <begin position="795"/>
        <end position="851"/>
    </location>
</feature>
<gene>
    <name evidence="3" type="ORF">D9757_002377</name>
</gene>
<evidence type="ECO:0000256" key="2">
    <source>
        <dbReference type="SAM" id="MobiDB-lite"/>
    </source>
</evidence>
<feature type="compositionally biased region" description="Polar residues" evidence="2">
    <location>
        <begin position="337"/>
        <end position="346"/>
    </location>
</feature>
<feature type="compositionally biased region" description="Polar residues" evidence="2">
    <location>
        <begin position="430"/>
        <end position="444"/>
    </location>
</feature>
<feature type="region of interest" description="Disordered" evidence="2">
    <location>
        <begin position="315"/>
        <end position="575"/>
    </location>
</feature>
<feature type="compositionally biased region" description="Basic and acidic residues" evidence="2">
    <location>
        <begin position="248"/>
        <end position="261"/>
    </location>
</feature>
<evidence type="ECO:0000313" key="4">
    <source>
        <dbReference type="Proteomes" id="UP000518752"/>
    </source>
</evidence>
<evidence type="ECO:0000313" key="3">
    <source>
        <dbReference type="EMBL" id="KAF5391668.1"/>
    </source>
</evidence>
<dbReference type="OrthoDB" id="2450055at2759"/>
<feature type="compositionally biased region" description="Basic and acidic residues" evidence="2">
    <location>
        <begin position="402"/>
        <end position="414"/>
    </location>
</feature>
<reference evidence="3 4" key="1">
    <citation type="journal article" date="2020" name="ISME J.">
        <title>Uncovering the hidden diversity of litter-decomposition mechanisms in mushroom-forming fungi.</title>
        <authorList>
            <person name="Floudas D."/>
            <person name="Bentzer J."/>
            <person name="Ahren D."/>
            <person name="Johansson T."/>
            <person name="Persson P."/>
            <person name="Tunlid A."/>
        </authorList>
    </citation>
    <scope>NUCLEOTIDE SEQUENCE [LARGE SCALE GENOMIC DNA]</scope>
    <source>
        <strain evidence="3 4">CBS 406.79</strain>
    </source>
</reference>
<dbReference type="Proteomes" id="UP000518752">
    <property type="component" value="Unassembled WGS sequence"/>
</dbReference>
<feature type="compositionally biased region" description="Polar residues" evidence="2">
    <location>
        <begin position="367"/>
        <end position="380"/>
    </location>
</feature>
<evidence type="ECO:0000256" key="1">
    <source>
        <dbReference type="SAM" id="Coils"/>
    </source>
</evidence>